<evidence type="ECO:0000256" key="1">
    <source>
        <dbReference type="SAM" id="MobiDB-lite"/>
    </source>
</evidence>
<evidence type="ECO:0000313" key="2">
    <source>
        <dbReference type="EMBL" id="MDQ0438262.1"/>
    </source>
</evidence>
<evidence type="ECO:0000313" key="3">
    <source>
        <dbReference type="Proteomes" id="UP001241603"/>
    </source>
</evidence>
<reference evidence="2 3" key="1">
    <citation type="submission" date="2023-07" db="EMBL/GenBank/DDBJ databases">
        <title>Genomic Encyclopedia of Type Strains, Phase IV (KMG-IV): sequencing the most valuable type-strain genomes for metagenomic binning, comparative biology and taxonomic classification.</title>
        <authorList>
            <person name="Goeker M."/>
        </authorList>
    </citation>
    <scope>NUCLEOTIDE SEQUENCE [LARGE SCALE GENOMIC DNA]</scope>
    <source>
        <strain evidence="2 3">B6-8</strain>
    </source>
</reference>
<dbReference type="Pfam" id="PF05045">
    <property type="entry name" value="RgpF"/>
    <property type="match status" value="1"/>
</dbReference>
<gene>
    <name evidence="2" type="ORF">QO014_002654</name>
</gene>
<protein>
    <submittedName>
        <fullName evidence="2">Lipopolysaccharide biosynthesis protein</fullName>
    </submittedName>
</protein>
<organism evidence="2 3">
    <name type="scientific">Kaistia dalseonensis</name>
    <dbReference type="NCBI Taxonomy" id="410840"/>
    <lineage>
        <taxon>Bacteria</taxon>
        <taxon>Pseudomonadati</taxon>
        <taxon>Pseudomonadota</taxon>
        <taxon>Alphaproteobacteria</taxon>
        <taxon>Hyphomicrobiales</taxon>
        <taxon>Kaistiaceae</taxon>
        <taxon>Kaistia</taxon>
    </lineage>
</organism>
<dbReference type="RefSeq" id="WP_266349160.1">
    <property type="nucleotide sequence ID" value="NZ_JAPKNG010000003.1"/>
</dbReference>
<keyword evidence="3" id="KW-1185">Reference proteome</keyword>
<sequence length="425" mass="47094">MAEAFEAPAGSASHEPGAPEPGSVTLPKPGRYILSAQFPPADLPFSTLRFGRSGDMRSMEVPALPAVQYYLKAESGGLSLAMPGATHFDVRPLRMSDWLVWRNLRRRDRYLLPIGHGLTLHPLLKGIGPEGRELMRTVRNLRGWGFGLQSSSLEYAVRRRFQAPARTDSHVVSTRGLRIAIVLHLYYVDLWPEFETALAAIEQPFDLIITIVAPDQAFADRVAAKFPRSTVVVYPNKGRDVGPFLQLLHEGRLEGFDIICKLHGKRSARRGLRAVLGTVWRWTLIRELLGSTGVVQEIIDRFADDPSIGMIGARRFRLPNKHLGNKGAWGENEANVYELAARLGLAREAVKLDFFAGTMFWIRSPVLDVLKTLDLSMDDFAAESGLVDGALEHALERLFGIAVAAAGMRIDDVSDDPDENQPEGR</sequence>
<proteinExistence type="predicted"/>
<dbReference type="EMBL" id="JAUSVO010000003">
    <property type="protein sequence ID" value="MDQ0438262.1"/>
    <property type="molecule type" value="Genomic_DNA"/>
</dbReference>
<accession>A0ABU0H7H6</accession>
<dbReference type="Proteomes" id="UP001241603">
    <property type="component" value="Unassembled WGS sequence"/>
</dbReference>
<dbReference type="InterPro" id="IPR007739">
    <property type="entry name" value="RgpF"/>
</dbReference>
<feature type="region of interest" description="Disordered" evidence="1">
    <location>
        <begin position="1"/>
        <end position="26"/>
    </location>
</feature>
<comment type="caution">
    <text evidence="2">The sequence shown here is derived from an EMBL/GenBank/DDBJ whole genome shotgun (WGS) entry which is preliminary data.</text>
</comment>
<name>A0ABU0H7H6_9HYPH</name>